<gene>
    <name evidence="16" type="ORF">EZ437_14225</name>
</gene>
<dbReference type="CDD" id="cd00082">
    <property type="entry name" value="HisKA"/>
    <property type="match status" value="1"/>
</dbReference>
<feature type="domain" description="PAS" evidence="15">
    <location>
        <begin position="395"/>
        <end position="465"/>
    </location>
</feature>
<feature type="domain" description="Histidine kinase" evidence="14">
    <location>
        <begin position="653"/>
        <end position="864"/>
    </location>
</feature>
<evidence type="ECO:0000256" key="10">
    <source>
        <dbReference type="ARBA" id="ARBA00022989"/>
    </source>
</evidence>
<dbReference type="AlphaFoldDB" id="A0A4R0NKI6"/>
<evidence type="ECO:0000256" key="3">
    <source>
        <dbReference type="ARBA" id="ARBA00012438"/>
    </source>
</evidence>
<dbReference type="SMART" id="SM00388">
    <property type="entry name" value="HisKA"/>
    <property type="match status" value="1"/>
</dbReference>
<reference evidence="16 17" key="1">
    <citation type="submission" date="2019-02" db="EMBL/GenBank/DDBJ databases">
        <title>Pedobacter sp. RP-1-14 sp. nov., isolated from Arctic soil.</title>
        <authorList>
            <person name="Dahal R.H."/>
        </authorList>
    </citation>
    <scope>NUCLEOTIDE SEQUENCE [LARGE SCALE GENOMIC DNA]</scope>
    <source>
        <strain evidence="16 17">RP-1-14</strain>
    </source>
</reference>
<dbReference type="PANTHER" id="PTHR42878:SF7">
    <property type="entry name" value="SENSOR HISTIDINE KINASE GLRK"/>
    <property type="match status" value="1"/>
</dbReference>
<evidence type="ECO:0000256" key="4">
    <source>
        <dbReference type="ARBA" id="ARBA00022553"/>
    </source>
</evidence>
<dbReference type="RefSeq" id="WP_131596727.1">
    <property type="nucleotide sequence ID" value="NZ_SJSL01000003.1"/>
</dbReference>
<dbReference type="InterPro" id="IPR036097">
    <property type="entry name" value="HisK_dim/P_sf"/>
</dbReference>
<evidence type="ECO:0000256" key="11">
    <source>
        <dbReference type="ARBA" id="ARBA00023012"/>
    </source>
</evidence>
<dbReference type="NCBIfam" id="TIGR00229">
    <property type="entry name" value="sensory_box"/>
    <property type="match status" value="2"/>
</dbReference>
<dbReference type="GO" id="GO:0005524">
    <property type="term" value="F:ATP binding"/>
    <property type="evidence" value="ECO:0007669"/>
    <property type="project" value="UniProtKB-KW"/>
</dbReference>
<dbReference type="InterPro" id="IPR035965">
    <property type="entry name" value="PAS-like_dom_sf"/>
</dbReference>
<comment type="caution">
    <text evidence="16">The sequence shown here is derived from an EMBL/GenBank/DDBJ whole genome shotgun (WGS) entry which is preliminary data.</text>
</comment>
<keyword evidence="4" id="KW-0597">Phosphoprotein</keyword>
<dbReference type="Pfam" id="PF00512">
    <property type="entry name" value="HisKA"/>
    <property type="match status" value="1"/>
</dbReference>
<protein>
    <recommendedName>
        <fullName evidence="3">histidine kinase</fullName>
        <ecNumber evidence="3">2.7.13.3</ecNumber>
    </recommendedName>
</protein>
<dbReference type="OrthoDB" id="741455at2"/>
<dbReference type="EC" id="2.7.13.3" evidence="3"/>
<evidence type="ECO:0000259" key="14">
    <source>
        <dbReference type="PROSITE" id="PS50109"/>
    </source>
</evidence>
<dbReference type="GO" id="GO:0000156">
    <property type="term" value="F:phosphorelay response regulator activity"/>
    <property type="evidence" value="ECO:0007669"/>
    <property type="project" value="TreeGrafter"/>
</dbReference>
<dbReference type="EMBL" id="SJSL01000003">
    <property type="protein sequence ID" value="TCD00378.1"/>
    <property type="molecule type" value="Genomic_DNA"/>
</dbReference>
<evidence type="ECO:0000256" key="13">
    <source>
        <dbReference type="SAM" id="Coils"/>
    </source>
</evidence>
<dbReference type="PROSITE" id="PS50109">
    <property type="entry name" value="HIS_KIN"/>
    <property type="match status" value="1"/>
</dbReference>
<dbReference type="InterPro" id="IPR005467">
    <property type="entry name" value="His_kinase_dom"/>
</dbReference>
<dbReference type="InterPro" id="IPR013655">
    <property type="entry name" value="PAS_fold_3"/>
</dbReference>
<keyword evidence="5" id="KW-0808">Transferase</keyword>
<comment type="subcellular location">
    <subcellularLocation>
        <location evidence="2">Membrane</location>
        <topology evidence="2">Multi-pass membrane protein</topology>
    </subcellularLocation>
</comment>
<dbReference type="Gene3D" id="1.10.287.130">
    <property type="match status" value="1"/>
</dbReference>
<dbReference type="Proteomes" id="UP000293347">
    <property type="component" value="Unassembled WGS sequence"/>
</dbReference>
<dbReference type="FunFam" id="3.30.450.20:FF:000099">
    <property type="entry name" value="Sensory box sensor histidine kinase"/>
    <property type="match status" value="1"/>
</dbReference>
<dbReference type="InterPro" id="IPR000014">
    <property type="entry name" value="PAS"/>
</dbReference>
<keyword evidence="6" id="KW-0812">Transmembrane</keyword>
<dbReference type="InterPro" id="IPR003661">
    <property type="entry name" value="HisK_dim/P_dom"/>
</dbReference>
<evidence type="ECO:0000313" key="17">
    <source>
        <dbReference type="Proteomes" id="UP000293347"/>
    </source>
</evidence>
<dbReference type="CDD" id="cd00130">
    <property type="entry name" value="PAS"/>
    <property type="match status" value="2"/>
</dbReference>
<sequence length="1006" mass="112549">MHEQLPFLQGGGQLGELIRDKDWSATTLKSPDHWPESLRSAIAISLSSGFPIAIYWGKDFTLLYNDAWSSIPGQKHPWALGKPGEVVWPEIWEGLKGEFESVLYQGQSYRRPDAPLYMHRFGYTEECYFDYTLSPIVSIDGSVGGVFNAVVETSYRVINERRSAIRSAFLAKVHTARSVTTANQIIEGLLAIAFLDIPFYIYYSNNNDSSEKELVFSSCLNSHQLAGVAQLLEDGDGQEVIHLENLDTRLAEPAICHWPEPVTEALIIPVNNAEGIIKGHLVLAASARKRIDEDYRQFLLAVAANTGTILNNAAATELAQAYQNELLLNANLHEEQQALAEEVTAANQELSASNEELYASNEELAAANEELATTNEELSETQSLLQATLDGLKESEQRFRNLIREASVGIILLTGPEFIVEVVNEAYAKLIGRSTGELHQKPLFNIIPEAKAAFAKVIEDVLHTGEPTYLYEQAYLVNKDDAPISGFLNLIYQPYREANGRLAGVMILCQDVTGQVLARQQAEATERRFQFMLNAIPQQVWTADPEGQLNYVNQVVSNDFGYPGPEIVGQGWQAFIHPDDLPSCLLAWQQALSTGKEYLTEFRLKFANGEYNWHLTRAVPLIEEGKISLWLGTNTNIQQQKQNEQQKDEFLSIASHELKTPLTGIKAFTQLMQRSADLERTATYIEKSTDNIHRLEKLINDLLDVTKINAGKLSYDLQPFNFSQMLKDAVESAQLTTSHQITLAQTEGLTITGDRLRLEQVINNFLSNAIKYSPDGIEVIVKSHLAGDALIVSVQDFGIGIQEQHVQRLFDRYYRIDNSAMRFEGLGLGLFISSEILKRHMGTFWIESEPGKGSTFYFRLPLTEPVVSAPVTEENQFYKNDHITIFQDKDNHWLEVDWTGFQTVDAVKAGGMKMLEMLEASGVSKVMNDNTNVTGTWSEAADWAGQEWFPMMENAGLRYFAWVYSPSAFSRLSAEKAVDVKVGNTVVQFFTDAESARAWLSSVGLS</sequence>
<dbReference type="SUPFAM" id="SSF55781">
    <property type="entry name" value="GAF domain-like"/>
    <property type="match status" value="1"/>
</dbReference>
<evidence type="ECO:0000256" key="1">
    <source>
        <dbReference type="ARBA" id="ARBA00000085"/>
    </source>
</evidence>
<comment type="catalytic activity">
    <reaction evidence="1">
        <text>ATP + protein L-histidine = ADP + protein N-phospho-L-histidine.</text>
        <dbReference type="EC" id="2.7.13.3"/>
    </reaction>
</comment>
<dbReference type="FunFam" id="3.30.565.10:FF:000006">
    <property type="entry name" value="Sensor histidine kinase WalK"/>
    <property type="match status" value="1"/>
</dbReference>
<evidence type="ECO:0000256" key="7">
    <source>
        <dbReference type="ARBA" id="ARBA00022741"/>
    </source>
</evidence>
<dbReference type="InterPro" id="IPR013656">
    <property type="entry name" value="PAS_4"/>
</dbReference>
<dbReference type="SMART" id="SM00387">
    <property type="entry name" value="HATPase_c"/>
    <property type="match status" value="1"/>
</dbReference>
<evidence type="ECO:0000313" key="16">
    <source>
        <dbReference type="EMBL" id="TCD00378.1"/>
    </source>
</evidence>
<keyword evidence="7" id="KW-0547">Nucleotide-binding</keyword>
<dbReference type="Pfam" id="PF02518">
    <property type="entry name" value="HATPase_c"/>
    <property type="match status" value="1"/>
</dbReference>
<accession>A0A4R0NKI6</accession>
<keyword evidence="13" id="KW-0175">Coiled coil</keyword>
<dbReference type="SMART" id="SM00091">
    <property type="entry name" value="PAS"/>
    <property type="match status" value="2"/>
</dbReference>
<dbReference type="SUPFAM" id="SSF47384">
    <property type="entry name" value="Homodimeric domain of signal transducing histidine kinase"/>
    <property type="match status" value="1"/>
</dbReference>
<feature type="domain" description="PAS" evidence="15">
    <location>
        <begin position="525"/>
        <end position="595"/>
    </location>
</feature>
<dbReference type="GO" id="GO:0007234">
    <property type="term" value="P:osmosensory signaling via phosphorelay pathway"/>
    <property type="evidence" value="ECO:0007669"/>
    <property type="project" value="TreeGrafter"/>
</dbReference>
<evidence type="ECO:0000256" key="6">
    <source>
        <dbReference type="ARBA" id="ARBA00022692"/>
    </source>
</evidence>
<evidence type="ECO:0000259" key="15">
    <source>
        <dbReference type="PROSITE" id="PS50112"/>
    </source>
</evidence>
<keyword evidence="11" id="KW-0902">Two-component regulatory system</keyword>
<evidence type="ECO:0000256" key="12">
    <source>
        <dbReference type="ARBA" id="ARBA00023136"/>
    </source>
</evidence>
<keyword evidence="12" id="KW-0472">Membrane</keyword>
<organism evidence="16 17">
    <name type="scientific">Pedobacter psychroterrae</name>
    <dbReference type="NCBI Taxonomy" id="2530453"/>
    <lineage>
        <taxon>Bacteria</taxon>
        <taxon>Pseudomonadati</taxon>
        <taxon>Bacteroidota</taxon>
        <taxon>Sphingobacteriia</taxon>
        <taxon>Sphingobacteriales</taxon>
        <taxon>Sphingobacteriaceae</taxon>
        <taxon>Pedobacter</taxon>
    </lineage>
</organism>
<dbReference type="GO" id="GO:0016020">
    <property type="term" value="C:membrane"/>
    <property type="evidence" value="ECO:0007669"/>
    <property type="project" value="UniProtKB-SubCell"/>
</dbReference>
<dbReference type="InterPro" id="IPR050351">
    <property type="entry name" value="BphY/WalK/GraS-like"/>
</dbReference>
<proteinExistence type="predicted"/>
<dbReference type="SUPFAM" id="SSF55785">
    <property type="entry name" value="PYP-like sensor domain (PAS domain)"/>
    <property type="match status" value="3"/>
</dbReference>
<dbReference type="Pfam" id="PF08447">
    <property type="entry name" value="PAS_3"/>
    <property type="match status" value="1"/>
</dbReference>
<dbReference type="SUPFAM" id="SSF55874">
    <property type="entry name" value="ATPase domain of HSP90 chaperone/DNA topoisomerase II/histidine kinase"/>
    <property type="match status" value="1"/>
</dbReference>
<dbReference type="GO" id="GO:0030295">
    <property type="term" value="F:protein kinase activator activity"/>
    <property type="evidence" value="ECO:0007669"/>
    <property type="project" value="TreeGrafter"/>
</dbReference>
<dbReference type="FunFam" id="1.10.287.130:FF:000001">
    <property type="entry name" value="Two-component sensor histidine kinase"/>
    <property type="match status" value="1"/>
</dbReference>
<dbReference type="Gene3D" id="3.30.565.10">
    <property type="entry name" value="Histidine kinase-like ATPase, C-terminal domain"/>
    <property type="match status" value="1"/>
</dbReference>
<keyword evidence="17" id="KW-1185">Reference proteome</keyword>
<keyword evidence="9" id="KW-0067">ATP-binding</keyword>
<evidence type="ECO:0000256" key="8">
    <source>
        <dbReference type="ARBA" id="ARBA00022777"/>
    </source>
</evidence>
<keyword evidence="8" id="KW-0418">Kinase</keyword>
<feature type="coiled-coil region" evidence="13">
    <location>
        <begin position="329"/>
        <end position="384"/>
    </location>
</feature>
<dbReference type="GO" id="GO:0000155">
    <property type="term" value="F:phosphorelay sensor kinase activity"/>
    <property type="evidence" value="ECO:0007669"/>
    <property type="project" value="InterPro"/>
</dbReference>
<evidence type="ECO:0000256" key="9">
    <source>
        <dbReference type="ARBA" id="ARBA00022840"/>
    </source>
</evidence>
<name>A0A4R0NKI6_9SPHI</name>
<dbReference type="InterPro" id="IPR003594">
    <property type="entry name" value="HATPase_dom"/>
</dbReference>
<evidence type="ECO:0000256" key="5">
    <source>
        <dbReference type="ARBA" id="ARBA00022679"/>
    </source>
</evidence>
<dbReference type="InterPro" id="IPR036890">
    <property type="entry name" value="HATPase_C_sf"/>
</dbReference>
<dbReference type="InterPro" id="IPR004358">
    <property type="entry name" value="Sig_transdc_His_kin-like_C"/>
</dbReference>
<dbReference type="PROSITE" id="PS50112">
    <property type="entry name" value="PAS"/>
    <property type="match status" value="2"/>
</dbReference>
<keyword evidence="10" id="KW-1133">Transmembrane helix</keyword>
<dbReference type="PANTHER" id="PTHR42878">
    <property type="entry name" value="TWO-COMPONENT HISTIDINE KINASE"/>
    <property type="match status" value="1"/>
</dbReference>
<evidence type="ECO:0000256" key="2">
    <source>
        <dbReference type="ARBA" id="ARBA00004141"/>
    </source>
</evidence>
<dbReference type="Pfam" id="PF08448">
    <property type="entry name" value="PAS_4"/>
    <property type="match status" value="1"/>
</dbReference>
<dbReference type="Gene3D" id="3.30.450.20">
    <property type="entry name" value="PAS domain"/>
    <property type="match status" value="3"/>
</dbReference>
<dbReference type="PRINTS" id="PR00344">
    <property type="entry name" value="BCTRLSENSOR"/>
</dbReference>